<comment type="caution">
    <text evidence="2">The sequence shown here is derived from an EMBL/GenBank/DDBJ whole genome shotgun (WGS) entry which is preliminary data.</text>
</comment>
<name>A0A1V4ACF7_9ACTN</name>
<protein>
    <recommendedName>
        <fullName evidence="4">DUF998 domain-containing protein</fullName>
    </recommendedName>
</protein>
<keyword evidence="1" id="KW-1133">Transmembrane helix</keyword>
<feature type="transmembrane region" description="Helical" evidence="1">
    <location>
        <begin position="50"/>
        <end position="71"/>
    </location>
</feature>
<reference evidence="2 3" key="1">
    <citation type="submission" date="2017-02" db="EMBL/GenBank/DDBJ databases">
        <title>Draft Genome Sequence of Streptomyces tsukubaensis F601, a Producer of the immunosuppressant tacrolimus FK506.</title>
        <authorList>
            <person name="Zong G."/>
            <person name="Zhong C."/>
            <person name="Fu J."/>
            <person name="Qin R."/>
            <person name="Cao G."/>
        </authorList>
    </citation>
    <scope>NUCLEOTIDE SEQUENCE [LARGE SCALE GENOMIC DNA]</scope>
    <source>
        <strain evidence="2 3">F601</strain>
    </source>
</reference>
<dbReference type="Pfam" id="PF06197">
    <property type="entry name" value="DUF998"/>
    <property type="match status" value="1"/>
</dbReference>
<organism evidence="2 3">
    <name type="scientific">Streptomyces tsukubensis</name>
    <dbReference type="NCBI Taxonomy" id="83656"/>
    <lineage>
        <taxon>Bacteria</taxon>
        <taxon>Bacillati</taxon>
        <taxon>Actinomycetota</taxon>
        <taxon>Actinomycetes</taxon>
        <taxon>Kitasatosporales</taxon>
        <taxon>Streptomycetaceae</taxon>
        <taxon>Streptomyces</taxon>
    </lineage>
</organism>
<dbReference type="InterPro" id="IPR009339">
    <property type="entry name" value="DUF998"/>
</dbReference>
<keyword evidence="1" id="KW-0812">Transmembrane</keyword>
<feature type="transmembrane region" description="Helical" evidence="1">
    <location>
        <begin position="105"/>
        <end position="126"/>
    </location>
</feature>
<feature type="transmembrane region" description="Helical" evidence="1">
    <location>
        <begin position="172"/>
        <end position="193"/>
    </location>
</feature>
<keyword evidence="3" id="KW-1185">Reference proteome</keyword>
<dbReference type="Proteomes" id="UP000190539">
    <property type="component" value="Unassembled WGS sequence"/>
</dbReference>
<dbReference type="RefSeq" id="WP_077965271.1">
    <property type="nucleotide sequence ID" value="NZ_CP045178.1"/>
</dbReference>
<keyword evidence="1" id="KW-0472">Membrane</keyword>
<feature type="transmembrane region" description="Helical" evidence="1">
    <location>
        <begin position="147"/>
        <end position="166"/>
    </location>
</feature>
<evidence type="ECO:0000313" key="2">
    <source>
        <dbReference type="EMBL" id="OON81587.1"/>
    </source>
</evidence>
<evidence type="ECO:0008006" key="4">
    <source>
        <dbReference type="Google" id="ProtNLM"/>
    </source>
</evidence>
<feature type="transmembrane region" description="Helical" evidence="1">
    <location>
        <begin position="78"/>
        <end position="99"/>
    </location>
</feature>
<accession>A0A1V4ACF7</accession>
<evidence type="ECO:0000256" key="1">
    <source>
        <dbReference type="SAM" id="Phobius"/>
    </source>
</evidence>
<dbReference type="EMBL" id="MVFC01000003">
    <property type="protein sequence ID" value="OON81587.1"/>
    <property type="molecule type" value="Genomic_DNA"/>
</dbReference>
<gene>
    <name evidence="2" type="ORF">B1H18_05255</name>
</gene>
<proteinExistence type="predicted"/>
<sequence>MRLVPWWALVSSGCAPVLLIGGSALAERWQGPGYDPVTKTISVLAAYGAPGYWLMTGVLVGIGASYVVTAVGLRAAALAGRVALACAGLDAMVLTLAPAPLSGGSFGHGSVATVGFALLAVWPVLAADREGPAPWGLRPGVTATASAVMFACAAWLLVAVLTQGVIGVAERVLTFLQALWPLLVVVSCLGRAGRDRPLPWFSRRRPPPAPVVGRGRRGGQP</sequence>
<dbReference type="OrthoDB" id="5118673at2"/>
<evidence type="ECO:0000313" key="3">
    <source>
        <dbReference type="Proteomes" id="UP000190539"/>
    </source>
</evidence>
<dbReference type="AlphaFoldDB" id="A0A1V4ACF7"/>